<dbReference type="RefSeq" id="WP_048569127.1">
    <property type="nucleotide sequence ID" value="NZ_LFVU01000001.1"/>
</dbReference>
<keyword evidence="1" id="KW-0472">Membrane</keyword>
<name>A0A0J8DB56_CLOCY</name>
<dbReference type="AlphaFoldDB" id="A0A0J8DB56"/>
<reference evidence="2 3" key="1">
    <citation type="submission" date="2015-06" db="EMBL/GenBank/DDBJ databases">
        <title>Draft genome sequence of the purine-degrading Clostridium cylindrosporum HC-1 (DSM 605).</title>
        <authorList>
            <person name="Poehlein A."/>
            <person name="Schiel-Bengelsdorf B."/>
            <person name="Bengelsdorf F."/>
            <person name="Daniel R."/>
            <person name="Duerre P."/>
        </authorList>
    </citation>
    <scope>NUCLEOTIDE SEQUENCE [LARGE SCALE GENOMIC DNA]</scope>
    <source>
        <strain evidence="2 3">DSM 605</strain>
    </source>
</reference>
<feature type="transmembrane region" description="Helical" evidence="1">
    <location>
        <begin position="39"/>
        <end position="59"/>
    </location>
</feature>
<evidence type="ECO:0000313" key="3">
    <source>
        <dbReference type="Proteomes" id="UP000036756"/>
    </source>
</evidence>
<organism evidence="2 3">
    <name type="scientific">Clostridium cylindrosporum DSM 605</name>
    <dbReference type="NCBI Taxonomy" id="1121307"/>
    <lineage>
        <taxon>Bacteria</taxon>
        <taxon>Bacillati</taxon>
        <taxon>Bacillota</taxon>
        <taxon>Clostridia</taxon>
        <taxon>Eubacteriales</taxon>
        <taxon>Clostridiaceae</taxon>
        <taxon>Clostridium</taxon>
    </lineage>
</organism>
<feature type="transmembrane region" description="Helical" evidence="1">
    <location>
        <begin position="6"/>
        <end position="27"/>
    </location>
</feature>
<comment type="caution">
    <text evidence="2">The sequence shown here is derived from an EMBL/GenBank/DDBJ whole genome shotgun (WGS) entry which is preliminary data.</text>
</comment>
<feature type="transmembrane region" description="Helical" evidence="1">
    <location>
        <begin position="180"/>
        <end position="198"/>
    </location>
</feature>
<dbReference type="PATRIC" id="fig|1121307.3.peg.2498"/>
<dbReference type="OrthoDB" id="7995400at2"/>
<evidence type="ECO:0000256" key="1">
    <source>
        <dbReference type="SAM" id="Phobius"/>
    </source>
</evidence>
<dbReference type="Pfam" id="PF03596">
    <property type="entry name" value="Cad"/>
    <property type="match status" value="1"/>
</dbReference>
<feature type="transmembrane region" description="Helical" evidence="1">
    <location>
        <begin position="147"/>
        <end position="168"/>
    </location>
</feature>
<accession>A0A0J8DB56</accession>
<protein>
    <submittedName>
        <fullName evidence="2">Putative permease, cadmium resistance protein</fullName>
    </submittedName>
</protein>
<keyword evidence="1" id="KW-0812">Transmembrane</keyword>
<proteinExistence type="predicted"/>
<dbReference type="Proteomes" id="UP000036756">
    <property type="component" value="Unassembled WGS sequence"/>
</dbReference>
<feature type="transmembrane region" description="Helical" evidence="1">
    <location>
        <begin position="113"/>
        <end position="135"/>
    </location>
</feature>
<dbReference type="EMBL" id="LFVU01000001">
    <property type="protein sequence ID" value="KMT23310.1"/>
    <property type="molecule type" value="Genomic_DNA"/>
</dbReference>
<dbReference type="STRING" id="1121307.CLCY_8c00460"/>
<keyword evidence="1" id="KW-1133">Transmembrane helix</keyword>
<evidence type="ECO:0000313" key="2">
    <source>
        <dbReference type="EMBL" id="KMT23310.1"/>
    </source>
</evidence>
<dbReference type="InterPro" id="IPR004676">
    <property type="entry name" value="Cd-R_transporter"/>
</dbReference>
<keyword evidence="3" id="KW-1185">Reference proteome</keyword>
<sequence>MINTIIKAVISFVTTNIDDIFILMLFFSRVNNSLKVRHIVLGQYLGIASLVIISILGALGANLFPSKYIGLLGIVPIYLGIKEYLEYKKGNEDDDEVEEINEKINQENTSKRLISIISVAGVTIANGGDNIGIYIPLFARLSTFEILATSIIFIILTGVWCYIGFKLLKYPFVEGIIERYKHIFVPIVFIALGIYIFIESGTIDLII</sequence>
<gene>
    <name evidence="2" type="ORF">CLCY_8c00460</name>
</gene>